<protein>
    <recommendedName>
        <fullName evidence="3">Thymidylate synthase/dCMP hydroxymethylase domain-containing protein</fullName>
    </recommendedName>
</protein>
<evidence type="ECO:0000256" key="2">
    <source>
        <dbReference type="ARBA" id="ARBA00022679"/>
    </source>
</evidence>
<feature type="domain" description="Thymidylate synthase/dCMP hydroxymethylase" evidence="3">
    <location>
        <begin position="323"/>
        <end position="460"/>
    </location>
</feature>
<dbReference type="InterPro" id="IPR045097">
    <property type="entry name" value="Thymidate_synth/dCMP_Mease"/>
</dbReference>
<comment type="caution">
    <text evidence="4">The sequence shown here is derived from an EMBL/GenBank/DDBJ whole genome shotgun (WGS) entry which is preliminary data.</text>
</comment>
<name>A0A7C0X3C9_9EURY</name>
<dbReference type="InterPro" id="IPR023451">
    <property type="entry name" value="Thymidate_synth/dCMP_Mease_dom"/>
</dbReference>
<accession>A0A7C0X3C9</accession>
<dbReference type="PANTHER" id="PTHR11548:SF1">
    <property type="entry name" value="THYMIDYLATE SYNTHASE 1"/>
    <property type="match status" value="1"/>
</dbReference>
<organism evidence="4">
    <name type="scientific">Candidatus Syntropharchaeum butanivorans</name>
    <dbReference type="NCBI Taxonomy" id="1839936"/>
    <lineage>
        <taxon>Archaea</taxon>
        <taxon>Methanobacteriati</taxon>
        <taxon>Methanobacteriota</taxon>
        <taxon>Stenosarchaea group</taxon>
        <taxon>Methanomicrobia</taxon>
        <taxon>Methanosarcinales</taxon>
        <taxon>ANME-2 cluster</taxon>
        <taxon>Candidatus Syntropharchaeum</taxon>
    </lineage>
</organism>
<keyword evidence="1" id="KW-0489">Methyltransferase</keyword>
<sequence>MGICPLHNCCCRLYTPDCKGDGGKNGLTEVIFAKDMADAYEIVNKRVLSHGVIRRSVRGDTRFLPNVLLVIDSPKPKLSQYAPNRFPQVDDPDSAWVILDDGETTYENRMHEPVDQTAHGSKLLERYPYTRRFSYSIGRPWDLEGGMPPSLMEVYLQGIEGKVHITGFARSIDTYNYLNLNLLWLASVQQRIAESTGLSPGTIALMIVNAHLYLRDEDEVGKIREVDEALPGRHARLIRAKTIPMGWRETLEYVYSEGFEDATQWGEIFERQGKAKFGHRVLIDIENPLEDMIDDMAPFTRIYGEEYAARYIIGIPEVRIEDGEVYTYASRARGDPDDPKWFKRGVVDQLSAVIRRLKSDRWTRRAAVIISRPWDILLDEPACLRAYVFQALDDETLGLTLFMRSNDAFGATHANQYGFARLLEWVARETGFKNCRMTLLACNMHIYQDSWDAVEKILRPEMPTLRERLGLDD</sequence>
<dbReference type="GO" id="GO:0006231">
    <property type="term" value="P:dTMP biosynthetic process"/>
    <property type="evidence" value="ECO:0007669"/>
    <property type="project" value="TreeGrafter"/>
</dbReference>
<reference evidence="4" key="1">
    <citation type="journal article" date="2020" name="mSystems">
        <title>Genome- and Community-Level Interaction Insights into Carbon Utilization and Element Cycling Functions of Hydrothermarchaeota in Hydrothermal Sediment.</title>
        <authorList>
            <person name="Zhou Z."/>
            <person name="Liu Y."/>
            <person name="Xu W."/>
            <person name="Pan J."/>
            <person name="Luo Z.H."/>
            <person name="Li M."/>
        </authorList>
    </citation>
    <scope>NUCLEOTIDE SEQUENCE [LARGE SCALE GENOMIC DNA]</scope>
    <source>
        <strain evidence="4">HyVt-185</strain>
    </source>
</reference>
<dbReference type="Pfam" id="PF00303">
    <property type="entry name" value="Thymidylat_synt"/>
    <property type="match status" value="2"/>
</dbReference>
<dbReference type="PANTHER" id="PTHR11548">
    <property type="entry name" value="THYMIDYLATE SYNTHASE 1"/>
    <property type="match status" value="1"/>
</dbReference>
<dbReference type="AlphaFoldDB" id="A0A7C0X3C9"/>
<dbReference type="GO" id="GO:0004799">
    <property type="term" value="F:thymidylate synthase activity"/>
    <property type="evidence" value="ECO:0007669"/>
    <property type="project" value="TreeGrafter"/>
</dbReference>
<proteinExistence type="predicted"/>
<dbReference type="Gene3D" id="3.30.572.10">
    <property type="entry name" value="Thymidylate synthase/dCMP hydroxymethylase domain"/>
    <property type="match status" value="2"/>
</dbReference>
<feature type="domain" description="Thymidylate synthase/dCMP hydroxymethylase" evidence="3">
    <location>
        <begin position="107"/>
        <end position="220"/>
    </location>
</feature>
<evidence type="ECO:0000259" key="3">
    <source>
        <dbReference type="Pfam" id="PF00303"/>
    </source>
</evidence>
<dbReference type="Proteomes" id="UP000885863">
    <property type="component" value="Unassembled WGS sequence"/>
</dbReference>
<evidence type="ECO:0000313" key="4">
    <source>
        <dbReference type="EMBL" id="HDM36676.1"/>
    </source>
</evidence>
<dbReference type="SUPFAM" id="SSF55831">
    <property type="entry name" value="Thymidylate synthase/dCMP hydroxymethylase"/>
    <property type="match status" value="2"/>
</dbReference>
<evidence type="ECO:0000256" key="1">
    <source>
        <dbReference type="ARBA" id="ARBA00022603"/>
    </source>
</evidence>
<dbReference type="GO" id="GO:0005829">
    <property type="term" value="C:cytosol"/>
    <property type="evidence" value="ECO:0007669"/>
    <property type="project" value="TreeGrafter"/>
</dbReference>
<dbReference type="InterPro" id="IPR036926">
    <property type="entry name" value="Thymidate_synth/dCMP_Mease_sf"/>
</dbReference>
<dbReference type="EMBL" id="DQZR01000231">
    <property type="protein sequence ID" value="HDM36676.1"/>
    <property type="molecule type" value="Genomic_DNA"/>
</dbReference>
<gene>
    <name evidence="4" type="ORF">ENG09_05460</name>
</gene>
<dbReference type="GO" id="GO:0032259">
    <property type="term" value="P:methylation"/>
    <property type="evidence" value="ECO:0007669"/>
    <property type="project" value="UniProtKB-KW"/>
</dbReference>
<keyword evidence="2" id="KW-0808">Transferase</keyword>